<dbReference type="AlphaFoldDB" id="A0A830FXB6"/>
<dbReference type="Proteomes" id="UP000656367">
    <property type="component" value="Unassembled WGS sequence"/>
</dbReference>
<evidence type="ECO:0000313" key="2">
    <source>
        <dbReference type="Proteomes" id="UP000656367"/>
    </source>
</evidence>
<reference evidence="1" key="2">
    <citation type="submission" date="2020-09" db="EMBL/GenBank/DDBJ databases">
        <authorList>
            <person name="Sun Q."/>
            <person name="Ohkuma M."/>
        </authorList>
    </citation>
    <scope>NUCLEOTIDE SEQUENCE</scope>
    <source>
        <strain evidence="1">JCM 15759</strain>
    </source>
</reference>
<accession>A0A830FXB6</accession>
<protein>
    <submittedName>
        <fullName evidence="1">Uncharacterized protein</fullName>
    </submittedName>
</protein>
<comment type="caution">
    <text evidence="1">The sequence shown here is derived from an EMBL/GenBank/DDBJ whole genome shotgun (WGS) entry which is preliminary data.</text>
</comment>
<name>A0A830FXB6_HALAR</name>
<organism evidence="1 2">
    <name type="scientific">Haloarcula argentinensis</name>
    <dbReference type="NCBI Taxonomy" id="43776"/>
    <lineage>
        <taxon>Archaea</taxon>
        <taxon>Methanobacteriati</taxon>
        <taxon>Methanobacteriota</taxon>
        <taxon>Stenosarchaea group</taxon>
        <taxon>Halobacteria</taxon>
        <taxon>Halobacteriales</taxon>
        <taxon>Haloarculaceae</taxon>
        <taxon>Haloarcula</taxon>
    </lineage>
</organism>
<dbReference type="OrthoDB" id="223407at2157"/>
<evidence type="ECO:0000313" key="1">
    <source>
        <dbReference type="EMBL" id="GGM50649.1"/>
    </source>
</evidence>
<proteinExistence type="predicted"/>
<reference evidence="1" key="1">
    <citation type="journal article" date="2014" name="Int. J. Syst. Evol. Microbiol.">
        <title>Complete genome sequence of Corynebacterium casei LMG S-19264T (=DSM 44701T), isolated from a smear-ripened cheese.</title>
        <authorList>
            <consortium name="US DOE Joint Genome Institute (JGI-PGF)"/>
            <person name="Walter F."/>
            <person name="Albersmeier A."/>
            <person name="Kalinowski J."/>
            <person name="Ruckert C."/>
        </authorList>
    </citation>
    <scope>NUCLEOTIDE SEQUENCE</scope>
    <source>
        <strain evidence="1">JCM 15759</strain>
    </source>
</reference>
<dbReference type="EMBL" id="BMON01000005">
    <property type="protein sequence ID" value="GGM50649.1"/>
    <property type="molecule type" value="Genomic_DNA"/>
</dbReference>
<gene>
    <name evidence="1" type="ORF">GCM10009006_34750</name>
</gene>
<dbReference type="RefSeq" id="WP_188853809.1">
    <property type="nucleotide sequence ID" value="NZ_BMON01000005.1"/>
</dbReference>
<sequence length="134" mass="14521">MAECARCGAFTDNGADGGYHYCDDCLADFATIEQSGVVVEQATEGGAYHLIVTDGDASLDGGQENSQVDALARGKYICDECGLDGVFKYAPTGSTWVLSEYLQAHPSIRQDVHERLRRVPDESPGLLDRIRSFL</sequence>